<organism evidence="1 2">
    <name type="scientific">Candidatus Nomurabacteria bacterium RIFCSPHIGHO2_02_FULL_38_15</name>
    <dbReference type="NCBI Taxonomy" id="1801752"/>
    <lineage>
        <taxon>Bacteria</taxon>
        <taxon>Candidatus Nomuraibacteriota</taxon>
    </lineage>
</organism>
<evidence type="ECO:0000313" key="1">
    <source>
        <dbReference type="EMBL" id="OGI72039.1"/>
    </source>
</evidence>
<dbReference type="STRING" id="1801752.A3J61_01525"/>
<gene>
    <name evidence="1" type="ORF">A3J61_01525</name>
</gene>
<dbReference type="Proteomes" id="UP000179686">
    <property type="component" value="Unassembled WGS sequence"/>
</dbReference>
<sequence length="109" mass="12721">MFFKKQYFMKTEFIQKIVENALLRKATAAMPMLRHENLSEKDVSELLREFDRSGDFSMIKAMIETGQDPKEIKEIAIGAIENISIVLKERFLKHLETLSLELEKRVQSS</sequence>
<evidence type="ECO:0000313" key="2">
    <source>
        <dbReference type="Proteomes" id="UP000179686"/>
    </source>
</evidence>
<name>A0A1F6VR36_9BACT</name>
<comment type="caution">
    <text evidence="1">The sequence shown here is derived from an EMBL/GenBank/DDBJ whole genome shotgun (WGS) entry which is preliminary data.</text>
</comment>
<proteinExistence type="predicted"/>
<reference evidence="1 2" key="1">
    <citation type="journal article" date="2016" name="Nat. Commun.">
        <title>Thousands of microbial genomes shed light on interconnected biogeochemical processes in an aquifer system.</title>
        <authorList>
            <person name="Anantharaman K."/>
            <person name="Brown C.T."/>
            <person name="Hug L.A."/>
            <person name="Sharon I."/>
            <person name="Castelle C.J."/>
            <person name="Probst A.J."/>
            <person name="Thomas B.C."/>
            <person name="Singh A."/>
            <person name="Wilkins M.J."/>
            <person name="Karaoz U."/>
            <person name="Brodie E.L."/>
            <person name="Williams K.H."/>
            <person name="Hubbard S.S."/>
            <person name="Banfield J.F."/>
        </authorList>
    </citation>
    <scope>NUCLEOTIDE SEQUENCE [LARGE SCALE GENOMIC DNA]</scope>
</reference>
<dbReference type="EMBL" id="MFUC01000013">
    <property type="protein sequence ID" value="OGI72039.1"/>
    <property type="molecule type" value="Genomic_DNA"/>
</dbReference>
<dbReference type="AlphaFoldDB" id="A0A1F6VR36"/>
<protein>
    <submittedName>
        <fullName evidence="1">Uncharacterized protein</fullName>
    </submittedName>
</protein>
<accession>A0A1F6VR36</accession>